<comment type="caution">
    <text evidence="1">The sequence shown here is derived from an EMBL/GenBank/DDBJ whole genome shotgun (WGS) entry which is preliminary data.</text>
</comment>
<evidence type="ECO:0000313" key="2">
    <source>
        <dbReference type="Proteomes" id="UP000215289"/>
    </source>
</evidence>
<evidence type="ECO:0000313" key="1">
    <source>
        <dbReference type="EMBL" id="RLL96922.1"/>
    </source>
</evidence>
<organism evidence="1 2">
    <name type="scientific">Aspergillus turcosus</name>
    <dbReference type="NCBI Taxonomy" id="1245748"/>
    <lineage>
        <taxon>Eukaryota</taxon>
        <taxon>Fungi</taxon>
        <taxon>Dikarya</taxon>
        <taxon>Ascomycota</taxon>
        <taxon>Pezizomycotina</taxon>
        <taxon>Eurotiomycetes</taxon>
        <taxon>Eurotiomycetidae</taxon>
        <taxon>Eurotiales</taxon>
        <taxon>Aspergillaceae</taxon>
        <taxon>Aspergillus</taxon>
        <taxon>Aspergillus subgen. Fumigati</taxon>
    </lineage>
</organism>
<proteinExistence type="predicted"/>
<sequence length="575" mass="65247">MENVLSYLQFGSHERRVKKYLEEATRESVLDDLNKALAPWWAGTKDVWAIFWLHRFKDGYGHYWDVESFRWFLTSRHPGIASYETTYLLWRCLHFYAHYPFARSSRGSRIDEKGFQRVIALLVFRGTALLGTKERGEYWRDDESAFRQADFRRILASLSEPSLYYSAGKEWTVTETDVMDVLATTQPHSTNLAPSAEQLRDAAERVMPKPSISYHLLPDEFTLFVRLLLQMRVWDMQGSCLPSGMFNDDSSSACQELADSIAAAICNEDQTIDPGIVADVLPGLRERFYRLWGVLFQPSSLRERIVPPEEHLPNRILAAVSLLLPLATRVSPGQWTSDSTLQFLPGSKDIGIDHLLEQLRGNRYPCILLFTDENCTAVVGAYIPNLSSHGAESHCSGDSRLDDSGHFLFQLSPRFCLLRSTGLRLSLGELFCAERKGSPVEGTATMDQKKSLSYTIGHEQGARLDVDPQSLTVTMAVNLDELSEEKATYTNIRAGQNRKWELTVHPAKLHILRVDPSASTPTLSRNTSKERVSGEELRNRIHGFGSSNSETPSPNVLEWLERWNIRRQFYSGTCP</sequence>
<accession>A0A421D487</accession>
<protein>
    <recommendedName>
        <fullName evidence="3">TLDc domain-containing protein</fullName>
    </recommendedName>
</protein>
<dbReference type="OrthoDB" id="4467879at2759"/>
<keyword evidence="2" id="KW-1185">Reference proteome</keyword>
<reference evidence="1 2" key="1">
    <citation type="submission" date="2018-08" db="EMBL/GenBank/DDBJ databases">
        <title>Draft genome sequences of two Aspergillus turcosus clinical strains isolated from bronchoalveolar lavage fluid: one azole-susceptible and the other azole-resistant.</title>
        <authorList>
            <person name="Parent-Michaud M."/>
            <person name="Dufresne P.J."/>
            <person name="Fournier E."/>
            <person name="Martineau C."/>
            <person name="Moreira S."/>
            <person name="Perkins V."/>
            <person name="De Repentigny L."/>
            <person name="Dufresne S.F."/>
        </authorList>
    </citation>
    <scope>NUCLEOTIDE SEQUENCE [LARGE SCALE GENOMIC DNA]</scope>
    <source>
        <strain evidence="1">HMR AF 1038</strain>
    </source>
</reference>
<name>A0A421D487_9EURO</name>
<gene>
    <name evidence="1" type="ORF">CFD26_100980</name>
</gene>
<dbReference type="AlphaFoldDB" id="A0A421D487"/>
<evidence type="ECO:0008006" key="3">
    <source>
        <dbReference type="Google" id="ProtNLM"/>
    </source>
</evidence>
<dbReference type="Proteomes" id="UP000215289">
    <property type="component" value="Unassembled WGS sequence"/>
</dbReference>
<dbReference type="EMBL" id="NIDN02000094">
    <property type="protein sequence ID" value="RLL96922.1"/>
    <property type="molecule type" value="Genomic_DNA"/>
</dbReference>